<evidence type="ECO:0000256" key="1">
    <source>
        <dbReference type="ARBA" id="ARBA00023015"/>
    </source>
</evidence>
<dbReference type="PANTHER" id="PTHR30437">
    <property type="entry name" value="TRANSCRIPTION ELONGATION FACTOR GREA"/>
    <property type="match status" value="1"/>
</dbReference>
<evidence type="ECO:0000259" key="6">
    <source>
        <dbReference type="Pfam" id="PF01272"/>
    </source>
</evidence>
<dbReference type="InParanoid" id="A0A4R6QR53"/>
<dbReference type="Proteomes" id="UP000295361">
    <property type="component" value="Unassembled WGS sequence"/>
</dbReference>
<dbReference type="InterPro" id="IPR001437">
    <property type="entry name" value="Tscrpt_elong_fac_GreA/B_C"/>
</dbReference>
<dbReference type="InterPro" id="IPR006358">
    <property type="entry name" value="Tscrpt_elong_fac_GreB"/>
</dbReference>
<keyword evidence="3 4" id="KW-0804">Transcription</keyword>
<evidence type="ECO:0000259" key="7">
    <source>
        <dbReference type="Pfam" id="PF03449"/>
    </source>
</evidence>
<keyword evidence="8" id="KW-0251">Elongation factor</keyword>
<dbReference type="SUPFAM" id="SSF46557">
    <property type="entry name" value="GreA transcript cleavage protein, N-terminal domain"/>
    <property type="match status" value="1"/>
</dbReference>
<evidence type="ECO:0000313" key="9">
    <source>
        <dbReference type="Proteomes" id="UP000295361"/>
    </source>
</evidence>
<dbReference type="GO" id="GO:0003677">
    <property type="term" value="F:DNA binding"/>
    <property type="evidence" value="ECO:0007669"/>
    <property type="project" value="UniProtKB-UniRule"/>
</dbReference>
<dbReference type="AlphaFoldDB" id="A0A4R6QR53"/>
<dbReference type="Pfam" id="PF03449">
    <property type="entry name" value="GreA_GreB_N"/>
    <property type="match status" value="1"/>
</dbReference>
<comment type="similarity">
    <text evidence="4">Belongs to the GreA/GreB family. GreB subfamily.</text>
</comment>
<feature type="domain" description="Transcription elongation factor GreA/GreB C-terminal" evidence="6">
    <location>
        <begin position="117"/>
        <end position="190"/>
    </location>
</feature>
<dbReference type="EMBL" id="SNXS01000003">
    <property type="protein sequence ID" value="TDP71774.1"/>
    <property type="molecule type" value="Genomic_DNA"/>
</dbReference>
<accession>A0A4R6QR53</accession>
<dbReference type="GO" id="GO:0032784">
    <property type="term" value="P:regulation of DNA-templated transcription elongation"/>
    <property type="evidence" value="ECO:0007669"/>
    <property type="project" value="UniProtKB-UniRule"/>
</dbReference>
<sequence length="196" mass="21750">MADSAHTHAAMSKAFTKESDGDDDEDMALPAIPAGTRNYMTPKGYADLRAEFMQLLDVERPKIVEVVSWAAKNGDRSENGDYLYGKKRLREIDRRIRFLTKRLDVAEVADPSAHHGSDQVFFGATVTYANARGEERTITIKGIDESDSLKGEVSWIAPIARALLKAREGDEVQLMTPGGVEKIEVLEVRYPAPVRV</sequence>
<protein>
    <recommendedName>
        <fullName evidence="4">Transcription elongation factor GreB</fullName>
    </recommendedName>
    <alternativeName>
        <fullName evidence="4">Transcript cleavage factor GreB</fullName>
    </alternativeName>
</protein>
<gene>
    <name evidence="4" type="primary">greB</name>
    <name evidence="8" type="ORF">DES47_103760</name>
</gene>
<dbReference type="GO" id="GO:0070063">
    <property type="term" value="F:RNA polymerase binding"/>
    <property type="evidence" value="ECO:0007669"/>
    <property type="project" value="InterPro"/>
</dbReference>
<evidence type="ECO:0000256" key="2">
    <source>
        <dbReference type="ARBA" id="ARBA00023125"/>
    </source>
</evidence>
<dbReference type="Gene3D" id="3.10.50.30">
    <property type="entry name" value="Transcription elongation factor, GreA/GreB, C-terminal domain"/>
    <property type="match status" value="1"/>
</dbReference>
<dbReference type="FunFam" id="1.10.287.180:FF:000001">
    <property type="entry name" value="Transcription elongation factor GreA"/>
    <property type="match status" value="1"/>
</dbReference>
<dbReference type="GO" id="GO:0006354">
    <property type="term" value="P:DNA-templated transcription elongation"/>
    <property type="evidence" value="ECO:0007669"/>
    <property type="project" value="TreeGrafter"/>
</dbReference>
<keyword evidence="1 4" id="KW-0805">Transcription regulation</keyword>
<keyword evidence="2 4" id="KW-0238">DNA-binding</keyword>
<dbReference type="InterPro" id="IPR022691">
    <property type="entry name" value="Tscrpt_elong_fac_GreA/B_N"/>
</dbReference>
<evidence type="ECO:0000256" key="3">
    <source>
        <dbReference type="ARBA" id="ARBA00023163"/>
    </source>
</evidence>
<dbReference type="InterPro" id="IPR036953">
    <property type="entry name" value="GreA/GreB_C_sf"/>
</dbReference>
<dbReference type="HAMAP" id="MF_00930">
    <property type="entry name" value="GreB"/>
    <property type="match status" value="1"/>
</dbReference>
<dbReference type="InterPro" id="IPR023459">
    <property type="entry name" value="Tscrpt_elong_fac_GreA/B_fam"/>
</dbReference>
<dbReference type="InterPro" id="IPR036805">
    <property type="entry name" value="Tscrpt_elong_fac_GreA/B_N_sf"/>
</dbReference>
<proteinExistence type="inferred from homology"/>
<evidence type="ECO:0000313" key="8">
    <source>
        <dbReference type="EMBL" id="TDP71774.1"/>
    </source>
</evidence>
<feature type="region of interest" description="Disordered" evidence="5">
    <location>
        <begin position="1"/>
        <end position="30"/>
    </location>
</feature>
<dbReference type="PANTHER" id="PTHR30437:SF6">
    <property type="entry name" value="TRANSCRIPTION ELONGATION FACTOR GREB"/>
    <property type="match status" value="1"/>
</dbReference>
<dbReference type="NCBIfam" id="TIGR01461">
    <property type="entry name" value="greB"/>
    <property type="match status" value="1"/>
</dbReference>
<reference evidence="8 9" key="1">
    <citation type="submission" date="2019-03" db="EMBL/GenBank/DDBJ databases">
        <title>Genomic Encyclopedia of Type Strains, Phase IV (KMG-IV): sequencing the most valuable type-strain genomes for metagenomic binning, comparative biology and taxonomic classification.</title>
        <authorList>
            <person name="Goeker M."/>
        </authorList>
    </citation>
    <scope>NUCLEOTIDE SEQUENCE [LARGE SCALE GENOMIC DNA]</scope>
    <source>
        <strain evidence="8 9">DSM 16998</strain>
    </source>
</reference>
<dbReference type="NCBIfam" id="NF002506">
    <property type="entry name" value="PRK01885.1"/>
    <property type="match status" value="1"/>
</dbReference>
<keyword evidence="8" id="KW-0648">Protein biosynthesis</keyword>
<organism evidence="8 9">
    <name type="scientific">Roseateles toxinivorans</name>
    <dbReference type="NCBI Taxonomy" id="270368"/>
    <lineage>
        <taxon>Bacteria</taxon>
        <taxon>Pseudomonadati</taxon>
        <taxon>Pseudomonadota</taxon>
        <taxon>Betaproteobacteria</taxon>
        <taxon>Burkholderiales</taxon>
        <taxon>Sphaerotilaceae</taxon>
        <taxon>Roseateles</taxon>
    </lineage>
</organism>
<evidence type="ECO:0000256" key="4">
    <source>
        <dbReference type="HAMAP-Rule" id="MF_00930"/>
    </source>
</evidence>
<comment type="function">
    <text evidence="4">Necessary for efficient RNA polymerase transcription elongation past template-encoded arresting sites. The arresting sites in DNA have the property of trapping a certain fraction of elongating RNA polymerases that pass through, resulting in locked ternary complexes. Cleavage of the nascent transcript by cleavage factors such as GreA or GreB allows the resumption of elongation from the new 3'terminus. GreB releases sequences of up to 9 nucleotides in length.</text>
</comment>
<dbReference type="Pfam" id="PF01272">
    <property type="entry name" value="GreA_GreB"/>
    <property type="match status" value="1"/>
</dbReference>
<dbReference type="GO" id="GO:0003746">
    <property type="term" value="F:translation elongation factor activity"/>
    <property type="evidence" value="ECO:0007669"/>
    <property type="project" value="UniProtKB-KW"/>
</dbReference>
<feature type="domain" description="Transcription elongation factor GreA/GreB N-terminal" evidence="7">
    <location>
        <begin position="38"/>
        <end position="108"/>
    </location>
</feature>
<dbReference type="InterPro" id="IPR028624">
    <property type="entry name" value="Tscrpt_elong_fac_GreA/B"/>
</dbReference>
<dbReference type="HAMAP" id="MF_00105">
    <property type="entry name" value="GreA_GreB"/>
    <property type="match status" value="1"/>
</dbReference>
<comment type="caution">
    <text evidence="8">The sequence shown here is derived from an EMBL/GenBank/DDBJ whole genome shotgun (WGS) entry which is preliminary data.</text>
</comment>
<name>A0A4R6QR53_9BURK</name>
<evidence type="ECO:0000256" key="5">
    <source>
        <dbReference type="SAM" id="MobiDB-lite"/>
    </source>
</evidence>
<dbReference type="FunCoup" id="A0A4R6QR53">
    <property type="interactions" value="125"/>
</dbReference>
<dbReference type="Gene3D" id="1.10.287.180">
    <property type="entry name" value="Transcription elongation factor, GreA/GreB, N-terminal domain"/>
    <property type="match status" value="1"/>
</dbReference>
<dbReference type="SUPFAM" id="SSF54534">
    <property type="entry name" value="FKBP-like"/>
    <property type="match status" value="1"/>
</dbReference>
<keyword evidence="9" id="KW-1185">Reference proteome</keyword>